<dbReference type="AlphaFoldDB" id="A0A8J2N529"/>
<evidence type="ECO:0000313" key="2">
    <source>
        <dbReference type="EMBL" id="CAG5185480.1"/>
    </source>
</evidence>
<dbReference type="RefSeq" id="XP_043174894.1">
    <property type="nucleotide sequence ID" value="XM_043318959.1"/>
</dbReference>
<evidence type="ECO:0000256" key="1">
    <source>
        <dbReference type="SAM" id="MobiDB-lite"/>
    </source>
</evidence>
<keyword evidence="3" id="KW-1185">Reference proteome</keyword>
<dbReference type="EMBL" id="CAJRGZ010000030">
    <property type="protein sequence ID" value="CAG5185480.1"/>
    <property type="molecule type" value="Genomic_DNA"/>
</dbReference>
<accession>A0A8J2N529</accession>
<organism evidence="2 3">
    <name type="scientific">Alternaria atra</name>
    <dbReference type="NCBI Taxonomy" id="119953"/>
    <lineage>
        <taxon>Eukaryota</taxon>
        <taxon>Fungi</taxon>
        <taxon>Dikarya</taxon>
        <taxon>Ascomycota</taxon>
        <taxon>Pezizomycotina</taxon>
        <taxon>Dothideomycetes</taxon>
        <taxon>Pleosporomycetidae</taxon>
        <taxon>Pleosporales</taxon>
        <taxon>Pleosporineae</taxon>
        <taxon>Pleosporaceae</taxon>
        <taxon>Alternaria</taxon>
        <taxon>Alternaria sect. Ulocladioides</taxon>
    </lineage>
</organism>
<sequence>MQTKGKAIPPDKMGPAADGASGDESLHADIEEETTAEPEQLHDLPKESSREYAPGQGHRTSKVTRSRLAVEFS</sequence>
<reference evidence="2" key="1">
    <citation type="submission" date="2021-05" db="EMBL/GenBank/DDBJ databases">
        <authorList>
            <person name="Stam R."/>
        </authorList>
    </citation>
    <scope>NUCLEOTIDE SEQUENCE</scope>
    <source>
        <strain evidence="2">CS162</strain>
    </source>
</reference>
<dbReference type="Proteomes" id="UP000676310">
    <property type="component" value="Unassembled WGS sequence"/>
</dbReference>
<comment type="caution">
    <text evidence="2">The sequence shown here is derived from an EMBL/GenBank/DDBJ whole genome shotgun (WGS) entry which is preliminary data.</text>
</comment>
<protein>
    <submittedName>
        <fullName evidence="2">Uncharacterized protein</fullName>
    </submittedName>
</protein>
<name>A0A8J2N529_9PLEO</name>
<dbReference type="GeneID" id="67011576"/>
<evidence type="ECO:0000313" key="3">
    <source>
        <dbReference type="Proteomes" id="UP000676310"/>
    </source>
</evidence>
<feature type="compositionally biased region" description="Basic and acidic residues" evidence="1">
    <location>
        <begin position="39"/>
        <end position="50"/>
    </location>
</feature>
<gene>
    <name evidence="2" type="ORF">ALTATR162_LOCUS11317</name>
</gene>
<proteinExistence type="predicted"/>
<feature type="region of interest" description="Disordered" evidence="1">
    <location>
        <begin position="1"/>
        <end position="73"/>
    </location>
</feature>